<keyword evidence="1" id="KW-0812">Transmembrane</keyword>
<organism evidence="2 3">
    <name type="scientific">Phycicoccus sonneratiae</name>
    <dbReference type="NCBI Taxonomy" id="2807628"/>
    <lineage>
        <taxon>Bacteria</taxon>
        <taxon>Bacillati</taxon>
        <taxon>Actinomycetota</taxon>
        <taxon>Actinomycetes</taxon>
        <taxon>Micrococcales</taxon>
        <taxon>Intrasporangiaceae</taxon>
        <taxon>Phycicoccus</taxon>
    </lineage>
</organism>
<accession>A0ABS2CMF2</accession>
<sequence>MTSQGGTTPANRAPRPVSWRTLAAGAAWSVPVIAVGAAAPAMAASICGPLPAFAAPAWTITTSGSSVTGTGAASFGGGNFEQTHDASRGSTFVATASSSLAVVAGVVYTFVLSFRAYVTNTQPMRTYLDVGGSPLTGLPLVDTSLLAVNSGSTYHVSSRTAAYVATSTGTVAVAVRTSISTPVGGVTSGDDMLVHPLVLTCA</sequence>
<name>A0ABS2CMF2_9MICO</name>
<gene>
    <name evidence="2" type="ORF">JQN70_11710</name>
</gene>
<comment type="caution">
    <text evidence="2">The sequence shown here is derived from an EMBL/GenBank/DDBJ whole genome shotgun (WGS) entry which is preliminary data.</text>
</comment>
<evidence type="ECO:0000313" key="3">
    <source>
        <dbReference type="Proteomes" id="UP001430172"/>
    </source>
</evidence>
<dbReference type="Proteomes" id="UP001430172">
    <property type="component" value="Unassembled WGS sequence"/>
</dbReference>
<keyword evidence="1" id="KW-1133">Transmembrane helix</keyword>
<reference evidence="2" key="1">
    <citation type="submission" date="2021-02" db="EMBL/GenBank/DDBJ databases">
        <title>Phycicoccus sp. MQZ13P-5T, whole genome shotgun sequence.</title>
        <authorList>
            <person name="Tuo L."/>
        </authorList>
    </citation>
    <scope>NUCLEOTIDE SEQUENCE</scope>
    <source>
        <strain evidence="2">MQZ13P-5</strain>
    </source>
</reference>
<evidence type="ECO:0000313" key="2">
    <source>
        <dbReference type="EMBL" id="MBM6401057.1"/>
    </source>
</evidence>
<evidence type="ECO:0000256" key="1">
    <source>
        <dbReference type="SAM" id="Phobius"/>
    </source>
</evidence>
<proteinExistence type="predicted"/>
<feature type="transmembrane region" description="Helical" evidence="1">
    <location>
        <begin position="92"/>
        <end position="118"/>
    </location>
</feature>
<keyword evidence="1" id="KW-0472">Membrane</keyword>
<dbReference type="RefSeq" id="WP_204131518.1">
    <property type="nucleotide sequence ID" value="NZ_JAFDVD010000012.1"/>
</dbReference>
<keyword evidence="3" id="KW-1185">Reference proteome</keyword>
<protein>
    <submittedName>
        <fullName evidence="2">Uncharacterized protein</fullName>
    </submittedName>
</protein>
<dbReference type="EMBL" id="JAFDVD010000012">
    <property type="protein sequence ID" value="MBM6401057.1"/>
    <property type="molecule type" value="Genomic_DNA"/>
</dbReference>